<accession>A0A2U9IBQ9</accession>
<dbReference type="EMBL" id="CP029289">
    <property type="protein sequence ID" value="AWR93451.1"/>
    <property type="molecule type" value="Genomic_DNA"/>
</dbReference>
<gene>
    <name evidence="2" type="ORF">DFR85_01330</name>
</gene>
<dbReference type="Gene3D" id="3.30.9.10">
    <property type="entry name" value="D-Amino Acid Oxidase, subunit A, domain 2"/>
    <property type="match status" value="1"/>
</dbReference>
<dbReference type="OrthoDB" id="34620at2157"/>
<evidence type="ECO:0000313" key="3">
    <source>
        <dbReference type="Proteomes" id="UP000248044"/>
    </source>
</evidence>
<keyword evidence="3" id="KW-1185">Reference proteome</keyword>
<sequence>MYDFAIIGGGITGLLAAYYIGGNTIVIDDNSGNSRASLWSIIPPLCGKFYNQCIDAEKYYSELCDNFHVYCKRTHIIRYSDNKIGGKEIDKTELSRIEPNLNLDNAEYYDNGFFVEGNELIDKLSEKVKLYITRVKELRISNNNVKSILTTNGEISAKNIILTTGYKTKSLLSNININLYKGHLLILNKVGLNGILIYKDRIAVEGNNLYINGDSNNDTTKNINYDEVNKSVQKIGEVLPIDTHKFSIKVGFRTISDNGDPIIKKIFDNTVLVTGYKFGFALAPILISQVKDLL</sequence>
<dbReference type="InterPro" id="IPR036188">
    <property type="entry name" value="FAD/NAD-bd_sf"/>
</dbReference>
<evidence type="ECO:0000259" key="1">
    <source>
        <dbReference type="Pfam" id="PF01266"/>
    </source>
</evidence>
<name>A0A2U9IBQ9_9CREN</name>
<dbReference type="Pfam" id="PF01266">
    <property type="entry name" value="DAO"/>
    <property type="match status" value="1"/>
</dbReference>
<protein>
    <submittedName>
        <fullName evidence="2">FAD-binding oxidoreductase</fullName>
    </submittedName>
</protein>
<dbReference type="Gene3D" id="3.50.50.60">
    <property type="entry name" value="FAD/NAD(P)-binding domain"/>
    <property type="match status" value="1"/>
</dbReference>
<dbReference type="GeneID" id="36830756"/>
<organism evidence="2 3">
    <name type="scientific">Acidianus brierleyi</name>
    <dbReference type="NCBI Taxonomy" id="41673"/>
    <lineage>
        <taxon>Archaea</taxon>
        <taxon>Thermoproteota</taxon>
        <taxon>Thermoprotei</taxon>
        <taxon>Sulfolobales</taxon>
        <taxon>Sulfolobaceae</taxon>
        <taxon>Acidianus</taxon>
    </lineage>
</organism>
<feature type="domain" description="FAD dependent oxidoreductase" evidence="1">
    <location>
        <begin position="3"/>
        <end position="285"/>
    </location>
</feature>
<reference evidence="2 3" key="1">
    <citation type="submission" date="2018-05" db="EMBL/GenBank/DDBJ databases">
        <title>Complete Genome Sequences of Extremely Thermoacidophilic, Metal-Mobilizing Type-Strain Members of the Archaeal Family Sulfolobaceae: Acidianus brierleyi DSM-1651T, Acidianus sulfidivorans DSM-18786T, Metallosphaera hakonensis DSM-7519T, and Metallosphaera prunae DSM-10039T.</title>
        <authorList>
            <person name="Counts J.A."/>
            <person name="Kelly R.M."/>
        </authorList>
    </citation>
    <scope>NUCLEOTIDE SEQUENCE [LARGE SCALE GENOMIC DNA]</scope>
    <source>
        <strain evidence="2 3">DSM 1651</strain>
    </source>
</reference>
<dbReference type="InterPro" id="IPR006076">
    <property type="entry name" value="FAD-dep_OxRdtase"/>
</dbReference>
<proteinExistence type="predicted"/>
<dbReference type="AlphaFoldDB" id="A0A2U9IBQ9"/>
<dbReference type="Proteomes" id="UP000248044">
    <property type="component" value="Chromosome"/>
</dbReference>
<dbReference type="SUPFAM" id="SSF51905">
    <property type="entry name" value="FAD/NAD(P)-binding domain"/>
    <property type="match status" value="1"/>
</dbReference>
<dbReference type="KEGG" id="abri:DFR85_01330"/>
<evidence type="ECO:0000313" key="2">
    <source>
        <dbReference type="EMBL" id="AWR93451.1"/>
    </source>
</evidence>
<dbReference type="RefSeq" id="WP_110269335.1">
    <property type="nucleotide sequence ID" value="NZ_CP029289.2"/>
</dbReference>